<dbReference type="RefSeq" id="WP_255915297.1">
    <property type="nucleotide sequence ID" value="NZ_JANFQO010000014.1"/>
</dbReference>
<feature type="domain" description="ABC-type transport auxiliary lipoprotein component" evidence="2">
    <location>
        <begin position="68"/>
        <end position="184"/>
    </location>
</feature>
<evidence type="ECO:0000256" key="1">
    <source>
        <dbReference type="SAM" id="SignalP"/>
    </source>
</evidence>
<dbReference type="Proteomes" id="UP001165498">
    <property type="component" value="Unassembled WGS sequence"/>
</dbReference>
<keyword evidence="4" id="KW-1185">Reference proteome</keyword>
<dbReference type="SUPFAM" id="SSF159594">
    <property type="entry name" value="XCC0632-like"/>
    <property type="match status" value="1"/>
</dbReference>
<name>A0ABT1QUZ9_9GAMM</name>
<dbReference type="InterPro" id="IPR005586">
    <property type="entry name" value="ABC_trans_aux"/>
</dbReference>
<feature type="signal peptide" evidence="1">
    <location>
        <begin position="1"/>
        <end position="19"/>
    </location>
</feature>
<dbReference type="EMBL" id="JANFQO010000014">
    <property type="protein sequence ID" value="MCQ4166108.1"/>
    <property type="molecule type" value="Genomic_DNA"/>
</dbReference>
<feature type="chain" id="PRO_5045603120" evidence="1">
    <location>
        <begin position="20"/>
        <end position="202"/>
    </location>
</feature>
<reference evidence="3" key="1">
    <citation type="submission" date="2022-07" db="EMBL/GenBank/DDBJ databases">
        <title>Tahibacter sp., a new gammaproteobacterium isolated from the silt sample collected at pig farm.</title>
        <authorList>
            <person name="Chen H."/>
        </authorList>
    </citation>
    <scope>NUCLEOTIDE SEQUENCE</scope>
    <source>
        <strain evidence="3">P2K</strain>
    </source>
</reference>
<evidence type="ECO:0000313" key="4">
    <source>
        <dbReference type="Proteomes" id="UP001165498"/>
    </source>
</evidence>
<comment type="caution">
    <text evidence="3">The sequence shown here is derived from an EMBL/GenBank/DDBJ whole genome shotgun (WGS) entry which is preliminary data.</text>
</comment>
<evidence type="ECO:0000313" key="3">
    <source>
        <dbReference type="EMBL" id="MCQ4166108.1"/>
    </source>
</evidence>
<dbReference type="Gene3D" id="3.40.50.10610">
    <property type="entry name" value="ABC-type transport auxiliary lipoprotein component"/>
    <property type="match status" value="1"/>
</dbReference>
<organism evidence="3 4">
    <name type="scientific">Tahibacter harae</name>
    <dbReference type="NCBI Taxonomy" id="2963937"/>
    <lineage>
        <taxon>Bacteria</taxon>
        <taxon>Pseudomonadati</taxon>
        <taxon>Pseudomonadota</taxon>
        <taxon>Gammaproteobacteria</taxon>
        <taxon>Lysobacterales</taxon>
        <taxon>Rhodanobacteraceae</taxon>
        <taxon>Tahibacter</taxon>
    </lineage>
</organism>
<protein>
    <submittedName>
        <fullName evidence="3">ABC-type transport auxiliary lipoprotein family protein</fullName>
    </submittedName>
</protein>
<proteinExistence type="predicted"/>
<gene>
    <name evidence="3" type="ORF">NM961_15410</name>
</gene>
<sequence length="202" mass="22120">MRLAAWLLAALLLAGCESAPVPDMTWYRLPEPVLPPARAARFELPIDVVVFSADGLYADQALIYALDSEAYALRTYHYRQWSDPPSRMLQRRLIRVLRGIDASPQVSDRLPASAGALRISGLIKRFERVQDAGAVRVEVSLQMRVEHVGELLAEEVYSSSVPAAGSDIPATVQAFGTALDQINAAFIARLAQVRLPPARTSP</sequence>
<dbReference type="PROSITE" id="PS51257">
    <property type="entry name" value="PROKAR_LIPOPROTEIN"/>
    <property type="match status" value="1"/>
</dbReference>
<evidence type="ECO:0000259" key="2">
    <source>
        <dbReference type="Pfam" id="PF03886"/>
    </source>
</evidence>
<keyword evidence="3" id="KW-0449">Lipoprotein</keyword>
<dbReference type="Pfam" id="PF03886">
    <property type="entry name" value="ABC_trans_aux"/>
    <property type="match status" value="1"/>
</dbReference>
<keyword evidence="1" id="KW-0732">Signal</keyword>
<accession>A0ABT1QUZ9</accession>